<sequence length="25" mass="2877">MPRFSICWTTMKAESPDSPTPFLFS</sequence>
<proteinExistence type="predicted"/>
<gene>
    <name evidence="1" type="ORF">I7I53_00910</name>
</gene>
<accession>A0A8A1LNW3</accession>
<protein>
    <submittedName>
        <fullName evidence="1">Uncharacterized protein</fullName>
    </submittedName>
</protein>
<name>A0A8A1LNW3_AJEC8</name>
<dbReference type="EMBL" id="CP069104">
    <property type="protein sequence ID" value="QSS53607.1"/>
    <property type="molecule type" value="Genomic_DNA"/>
</dbReference>
<dbReference type="VEuPathDB" id="FungiDB:I7I53_00910"/>
<organism evidence="1 2">
    <name type="scientific">Ajellomyces capsulatus (strain H88)</name>
    <name type="common">Darling's disease fungus</name>
    <name type="synonym">Histoplasma capsulatum</name>
    <dbReference type="NCBI Taxonomy" id="544711"/>
    <lineage>
        <taxon>Eukaryota</taxon>
        <taxon>Fungi</taxon>
        <taxon>Dikarya</taxon>
        <taxon>Ascomycota</taxon>
        <taxon>Pezizomycotina</taxon>
        <taxon>Eurotiomycetes</taxon>
        <taxon>Eurotiomycetidae</taxon>
        <taxon>Onygenales</taxon>
        <taxon>Ajellomycetaceae</taxon>
        <taxon>Histoplasma</taxon>
    </lineage>
</organism>
<dbReference type="AlphaFoldDB" id="A0A8A1LNW3"/>
<evidence type="ECO:0000313" key="1">
    <source>
        <dbReference type="EMBL" id="QSS53607.1"/>
    </source>
</evidence>
<reference evidence="1" key="1">
    <citation type="submission" date="2021-01" db="EMBL/GenBank/DDBJ databases">
        <title>Chromosome-level genome assembly of a human fungal pathogen reveals clustering of transcriptionally co-regulated genes.</title>
        <authorList>
            <person name="Voorhies M."/>
            <person name="Cohen S."/>
            <person name="Shea T.P."/>
            <person name="Petrus S."/>
            <person name="Munoz J.F."/>
            <person name="Poplawski S."/>
            <person name="Goldman W.E."/>
            <person name="Michael T."/>
            <person name="Cuomo C.A."/>
            <person name="Sil A."/>
            <person name="Beyhan S."/>
        </authorList>
    </citation>
    <scope>NUCLEOTIDE SEQUENCE</scope>
    <source>
        <strain evidence="1">H88</strain>
    </source>
</reference>
<evidence type="ECO:0000313" key="2">
    <source>
        <dbReference type="Proteomes" id="UP000663419"/>
    </source>
</evidence>
<dbReference type="Proteomes" id="UP000663419">
    <property type="component" value="Chromosome 3"/>
</dbReference>